<dbReference type="STRING" id="1235802.C823_03673"/>
<keyword evidence="3" id="KW-1185">Reference proteome</keyword>
<sequence length="444" mass="51733">MSKTDNQKNDSNRKTKRKTSGHAREPKWDKLDNTAHLFPVIAGDDMTNVYRISVVLKEPVIGAMLQRALDMVLPKFDGFNVRLRQGFFWYYFEENGKPAPEVVEENTYPCRYILQNRNNSYLFRVTYYMCRINLEVFHVLTDGMGGINFLKELTYQYLRLSHPKLREQEGDRLSVETSLNREDSFLQNYKKGHARNYRSGRAYIMKAPRLRAQEFGVMHGYLNIPQLKTVCKRHEMSINEYLVAIVVWSIYQGYLHGAQADRPIRAAVPVNLRPYFDSVTTKNFFVMVSAEFFPEKENYTFEEVLQIVKDSLRSQIRKDNLEDIFSYNVSNEKNLAMRAVPLLIKNLVIRWVYTKSALANTTTVTNIGNIKVRDAYEPYIEMFHSFLAMSMGQLLKGTICSYKETLVFTFSSVFEKPVVQKIFFRTLTAEGLDVTIESNGVYYE</sequence>
<evidence type="ECO:0000313" key="3">
    <source>
        <dbReference type="Proteomes" id="UP000012589"/>
    </source>
</evidence>
<evidence type="ECO:0000256" key="1">
    <source>
        <dbReference type="SAM" id="MobiDB-lite"/>
    </source>
</evidence>
<evidence type="ECO:0008006" key="4">
    <source>
        <dbReference type="Google" id="ProtNLM"/>
    </source>
</evidence>
<feature type="region of interest" description="Disordered" evidence="1">
    <location>
        <begin position="1"/>
        <end position="26"/>
    </location>
</feature>
<dbReference type="eggNOG" id="COG4908">
    <property type="taxonomic scope" value="Bacteria"/>
</dbReference>
<evidence type="ECO:0000313" key="2">
    <source>
        <dbReference type="EMBL" id="EMZ23498.1"/>
    </source>
</evidence>
<feature type="compositionally biased region" description="Basic and acidic residues" evidence="1">
    <location>
        <begin position="1"/>
        <end position="13"/>
    </location>
</feature>
<dbReference type="Proteomes" id="UP000012589">
    <property type="component" value="Unassembled WGS sequence"/>
</dbReference>
<dbReference type="AlphaFoldDB" id="N2AAN5"/>
<dbReference type="OrthoDB" id="4876345at2"/>
<protein>
    <recommendedName>
        <fullName evidence="4">Alcohol acetyltransferase</fullName>
    </recommendedName>
</protein>
<dbReference type="HOGENOM" id="CLU_031688_0_0_9"/>
<reference evidence="2 3" key="1">
    <citation type="journal article" date="2014" name="Genome Announc.">
        <title>Draft genome sequences of the altered schaedler flora, a defined bacterial community from gnotobiotic mice.</title>
        <authorList>
            <person name="Wannemuehler M.J."/>
            <person name="Overstreet A.M."/>
            <person name="Ward D.V."/>
            <person name="Phillips G.J."/>
        </authorList>
    </citation>
    <scope>NUCLEOTIDE SEQUENCE [LARGE SCALE GENOMIC DNA]</scope>
    <source>
        <strain evidence="2 3">ASF492</strain>
    </source>
</reference>
<name>N2AAN5_9FIRM</name>
<comment type="caution">
    <text evidence="2">The sequence shown here is derived from an EMBL/GenBank/DDBJ whole genome shotgun (WGS) entry which is preliminary data.</text>
</comment>
<gene>
    <name evidence="2" type="ORF">C823_03673</name>
</gene>
<dbReference type="EMBL" id="AQFT01000107">
    <property type="protein sequence ID" value="EMZ23498.1"/>
    <property type="molecule type" value="Genomic_DNA"/>
</dbReference>
<accession>N2AAN5</accession>
<proteinExistence type="predicted"/>
<dbReference type="PATRIC" id="fig|1235802.3.peg.3881"/>
<organism evidence="2 3">
    <name type="scientific">Eubacterium plexicaudatum ASF492</name>
    <dbReference type="NCBI Taxonomy" id="1235802"/>
    <lineage>
        <taxon>Bacteria</taxon>
        <taxon>Bacillati</taxon>
        <taxon>Bacillota</taxon>
        <taxon>Clostridia</taxon>
        <taxon>Eubacteriales</taxon>
        <taxon>Eubacteriaceae</taxon>
        <taxon>Eubacterium</taxon>
    </lineage>
</organism>